<reference evidence="2 3" key="1">
    <citation type="submission" date="2020-08" db="EMBL/GenBank/DDBJ databases">
        <title>A Genomic Blueprint of the Chicken Gut Microbiome.</title>
        <authorList>
            <person name="Gilroy R."/>
            <person name="Ravi A."/>
            <person name="Getino M."/>
            <person name="Pursley I."/>
            <person name="Horton D.L."/>
            <person name="Alikhan N.-F."/>
            <person name="Baker D."/>
            <person name="Gharbi K."/>
            <person name="Hall N."/>
            <person name="Watson M."/>
            <person name="Adriaenssens E.M."/>
            <person name="Foster-Nyarko E."/>
            <person name="Jarju S."/>
            <person name="Secka A."/>
            <person name="Antonio M."/>
            <person name="Oren A."/>
            <person name="Chaudhuri R."/>
            <person name="La Ragione R.M."/>
            <person name="Hildebrand F."/>
            <person name="Pallen M.J."/>
        </authorList>
    </citation>
    <scope>NUCLEOTIDE SEQUENCE [LARGE SCALE GENOMIC DNA]</scope>
    <source>
        <strain evidence="2 3">Sa2CUA8</strain>
    </source>
</reference>
<keyword evidence="3" id="KW-1185">Reference proteome</keyword>
<organism evidence="2 3">
    <name type="scientific">Oerskovia gallyi</name>
    <dbReference type="NCBI Taxonomy" id="2762226"/>
    <lineage>
        <taxon>Bacteria</taxon>
        <taxon>Bacillati</taxon>
        <taxon>Actinomycetota</taxon>
        <taxon>Actinomycetes</taxon>
        <taxon>Micrococcales</taxon>
        <taxon>Cellulomonadaceae</taxon>
        <taxon>Oerskovia</taxon>
    </lineage>
</organism>
<dbReference type="Proteomes" id="UP000633601">
    <property type="component" value="Unassembled WGS sequence"/>
</dbReference>
<comment type="caution">
    <text evidence="2">The sequence shown here is derived from an EMBL/GenBank/DDBJ whole genome shotgun (WGS) entry which is preliminary data.</text>
</comment>
<accession>A0ABR8V724</accession>
<dbReference type="EMBL" id="JACSQE010000021">
    <property type="protein sequence ID" value="MBD8000586.1"/>
    <property type="molecule type" value="Genomic_DNA"/>
</dbReference>
<evidence type="ECO:0008006" key="4">
    <source>
        <dbReference type="Google" id="ProtNLM"/>
    </source>
</evidence>
<sequence>MTRREESPAPDRPAASAMPSGPDDAELWAEVDAAHRALWDARRAFAEQSRARVGLLSRALRAGDATDEAAAALGFLLERPDDAPDLFDELVDLATHGARTVEARRVISLGAIFYPAAMREVALERLETADAPVARTITTLFSFTMGATRGDADRSEADRGSGWTPEDEDRWAAVVTAHTGLDRARATYFHRAASRVERAREVLRTSTKGGGITTLGFLETWPDDVPDLVDEVVGRALIITEALHARRVLARRRDVIVPAVRESVLRRLDGADDFDVRRLAELLDHLADEEGLRALVAIARQSDDPDILEAVDDYDPDRS</sequence>
<evidence type="ECO:0000313" key="3">
    <source>
        <dbReference type="Proteomes" id="UP000633601"/>
    </source>
</evidence>
<gene>
    <name evidence="2" type="ORF">H9640_18730</name>
</gene>
<evidence type="ECO:0000313" key="2">
    <source>
        <dbReference type="EMBL" id="MBD8000586.1"/>
    </source>
</evidence>
<feature type="region of interest" description="Disordered" evidence="1">
    <location>
        <begin position="1"/>
        <end position="23"/>
    </location>
</feature>
<evidence type="ECO:0000256" key="1">
    <source>
        <dbReference type="SAM" id="MobiDB-lite"/>
    </source>
</evidence>
<proteinExistence type="predicted"/>
<dbReference type="RefSeq" id="WP_191792291.1">
    <property type="nucleotide sequence ID" value="NZ_JACSQE010000021.1"/>
</dbReference>
<name>A0ABR8V724_9CELL</name>
<protein>
    <recommendedName>
        <fullName evidence="4">HEAT repeat domain-containing protein</fullName>
    </recommendedName>
</protein>